<feature type="transmembrane region" description="Helical" evidence="16">
    <location>
        <begin position="40"/>
        <end position="61"/>
    </location>
</feature>
<evidence type="ECO:0000256" key="2">
    <source>
        <dbReference type="ARBA" id="ARBA00005698"/>
    </source>
</evidence>
<comment type="similarity">
    <text evidence="2">Belongs to the complex I subunit 6 family.</text>
</comment>
<dbReference type="EC" id="7.1.1.2" evidence="3"/>
<keyword evidence="5" id="KW-0813">Transport</keyword>
<evidence type="ECO:0000256" key="5">
    <source>
        <dbReference type="ARBA" id="ARBA00022448"/>
    </source>
</evidence>
<evidence type="ECO:0000256" key="8">
    <source>
        <dbReference type="ARBA" id="ARBA00022967"/>
    </source>
</evidence>
<dbReference type="InterPro" id="IPR050269">
    <property type="entry name" value="ComplexI_Subunit6"/>
</dbReference>
<organism evidence="17">
    <name type="scientific">Opisthopatus cinctipes</name>
    <dbReference type="NCBI Taxonomy" id="574546"/>
    <lineage>
        <taxon>Eukaryota</taxon>
        <taxon>Metazoa</taxon>
        <taxon>Ecdysozoa</taxon>
        <taxon>Onychophora</taxon>
        <taxon>Udeonychophora</taxon>
        <taxon>Euonychophora</taxon>
        <taxon>Peripatopsidae</taxon>
        <taxon>Opisthopatus</taxon>
    </lineage>
</organism>
<evidence type="ECO:0000256" key="1">
    <source>
        <dbReference type="ARBA" id="ARBA00004225"/>
    </source>
</evidence>
<dbReference type="EMBL" id="HM008997">
    <property type="protein sequence ID" value="ADE05874.1"/>
    <property type="molecule type" value="Genomic_DNA"/>
</dbReference>
<protein>
    <recommendedName>
        <fullName evidence="4">NADH-ubiquinone oxidoreductase chain 6</fullName>
        <ecNumber evidence="3">7.1.1.2</ecNumber>
    </recommendedName>
    <alternativeName>
        <fullName evidence="14">NADH dehydrogenase subunit 6</fullName>
    </alternativeName>
</protein>
<dbReference type="CTD" id="4541"/>
<sequence length="160" mass="18773">MIYLFGFMFIQMIHPLSAGVLIIMQTLIICVIIGTQSMNFWYSYILFLIFLGGLLVLFIYISSLAQNEMFNFGSKWFTKMMFSMLIMMIIYMLIKTNLIYTLDSVEYTPMLNLKMDNTASYFYSNNLMKITMFLGLYLLICLISVTFICQIIKGPMRQKF</sequence>
<feature type="transmembrane region" description="Helical" evidence="16">
    <location>
        <begin position="82"/>
        <end position="102"/>
    </location>
</feature>
<feature type="transmembrane region" description="Helical" evidence="16">
    <location>
        <begin position="12"/>
        <end position="34"/>
    </location>
</feature>
<dbReference type="PANTHER" id="PTHR11435:SF1">
    <property type="entry name" value="NADH-UBIQUINONE OXIDOREDUCTASE CHAIN 6"/>
    <property type="match status" value="1"/>
</dbReference>
<evidence type="ECO:0000256" key="6">
    <source>
        <dbReference type="ARBA" id="ARBA00022660"/>
    </source>
</evidence>
<evidence type="ECO:0000256" key="13">
    <source>
        <dbReference type="ARBA" id="ARBA00023136"/>
    </source>
</evidence>
<dbReference type="GeneID" id="9385132"/>
<geneLocation type="mitochondrion" evidence="17"/>
<evidence type="ECO:0000256" key="10">
    <source>
        <dbReference type="ARBA" id="ARBA00022989"/>
    </source>
</evidence>
<keyword evidence="11" id="KW-0520">NAD</keyword>
<evidence type="ECO:0000256" key="12">
    <source>
        <dbReference type="ARBA" id="ARBA00023128"/>
    </source>
</evidence>
<gene>
    <name evidence="17" type="primary">ND6</name>
</gene>
<evidence type="ECO:0000256" key="15">
    <source>
        <dbReference type="ARBA" id="ARBA00049551"/>
    </source>
</evidence>
<reference evidence="17" key="1">
    <citation type="journal article" date="2010" name="Mol. Phylogenet. Evol.">
        <title>The mitochondrial genome of the onychophoran Opisthopatus cinctipes (Peripatopsidae) reflects the ancestral mitochondrial gene arrangement of Panarthropoda and Ecdysozoa.</title>
        <authorList>
            <person name="Braband A."/>
            <person name="Cameron S.L."/>
            <person name="Podsiadlowski L."/>
            <person name="Daniels S.R."/>
            <person name="Mayer G."/>
        </authorList>
    </citation>
    <scope>NUCLEOTIDE SEQUENCE</scope>
</reference>
<dbReference type="GO" id="GO:0031966">
    <property type="term" value="C:mitochondrial membrane"/>
    <property type="evidence" value="ECO:0007669"/>
    <property type="project" value="UniProtKB-SubCell"/>
</dbReference>
<keyword evidence="13 16" id="KW-0472">Membrane</keyword>
<comment type="subcellular location">
    <subcellularLocation>
        <location evidence="1">Mitochondrion membrane</location>
        <topology evidence="1">Multi-pass membrane protein</topology>
    </subcellularLocation>
</comment>
<evidence type="ECO:0000256" key="7">
    <source>
        <dbReference type="ARBA" id="ARBA00022692"/>
    </source>
</evidence>
<dbReference type="GO" id="GO:0008137">
    <property type="term" value="F:NADH dehydrogenase (ubiquinone) activity"/>
    <property type="evidence" value="ECO:0007669"/>
    <property type="project" value="UniProtKB-EC"/>
</dbReference>
<name>D7QYU4_9BILA</name>
<evidence type="ECO:0000256" key="16">
    <source>
        <dbReference type="SAM" id="Phobius"/>
    </source>
</evidence>
<keyword evidence="9" id="KW-0249">Electron transport</keyword>
<evidence type="ECO:0000256" key="4">
    <source>
        <dbReference type="ARBA" id="ARBA00021095"/>
    </source>
</evidence>
<evidence type="ECO:0000256" key="9">
    <source>
        <dbReference type="ARBA" id="ARBA00022982"/>
    </source>
</evidence>
<evidence type="ECO:0000256" key="14">
    <source>
        <dbReference type="ARBA" id="ARBA00031019"/>
    </source>
</evidence>
<evidence type="ECO:0000313" key="17">
    <source>
        <dbReference type="EMBL" id="ADE05874.1"/>
    </source>
</evidence>
<keyword evidence="8" id="KW-1278">Translocase</keyword>
<dbReference type="PANTHER" id="PTHR11435">
    <property type="entry name" value="NADH UBIQUINONE OXIDOREDUCTASE SUBUNIT ND6"/>
    <property type="match status" value="1"/>
</dbReference>
<feature type="transmembrane region" description="Helical" evidence="16">
    <location>
        <begin position="130"/>
        <end position="152"/>
    </location>
</feature>
<dbReference type="RefSeq" id="YP_003734725.1">
    <property type="nucleotide sequence ID" value="NC_014273.1"/>
</dbReference>
<keyword evidence="12 17" id="KW-0496">Mitochondrion</keyword>
<evidence type="ECO:0000256" key="3">
    <source>
        <dbReference type="ARBA" id="ARBA00012944"/>
    </source>
</evidence>
<keyword evidence="10 16" id="KW-1133">Transmembrane helix</keyword>
<evidence type="ECO:0000256" key="11">
    <source>
        <dbReference type="ARBA" id="ARBA00023027"/>
    </source>
</evidence>
<proteinExistence type="inferred from homology"/>
<comment type="catalytic activity">
    <reaction evidence="15">
        <text>a ubiquinone + NADH + 5 H(+)(in) = a ubiquinol + NAD(+) + 4 H(+)(out)</text>
        <dbReference type="Rhea" id="RHEA:29091"/>
        <dbReference type="Rhea" id="RHEA-COMP:9565"/>
        <dbReference type="Rhea" id="RHEA-COMP:9566"/>
        <dbReference type="ChEBI" id="CHEBI:15378"/>
        <dbReference type="ChEBI" id="CHEBI:16389"/>
        <dbReference type="ChEBI" id="CHEBI:17976"/>
        <dbReference type="ChEBI" id="CHEBI:57540"/>
        <dbReference type="ChEBI" id="CHEBI:57945"/>
        <dbReference type="EC" id="7.1.1.2"/>
    </reaction>
</comment>
<keyword evidence="6" id="KW-0679">Respiratory chain</keyword>
<dbReference type="AlphaFoldDB" id="D7QYU4"/>
<keyword evidence="7 16" id="KW-0812">Transmembrane</keyword>
<accession>D7QYU4</accession>